<name>A0A4U8YLL8_9BACT</name>
<feature type="domain" description="DUF7661" evidence="1">
    <location>
        <begin position="5"/>
        <end position="73"/>
    </location>
</feature>
<dbReference type="InterPro" id="IPR056078">
    <property type="entry name" value="DUF7661"/>
</dbReference>
<sequence length="74" mass="8597">MDEKITFNVFGRTVLALRKENTWALFYLGTDGKRRPATDLVVPSDIKSPELEQYLSDLCHEWATEKHPDVFRVT</sequence>
<protein>
    <recommendedName>
        <fullName evidence="1">DUF7661 domain-containing protein</fullName>
    </recommendedName>
</protein>
<evidence type="ECO:0000259" key="1">
    <source>
        <dbReference type="Pfam" id="PF24697"/>
    </source>
</evidence>
<evidence type="ECO:0000313" key="3">
    <source>
        <dbReference type="Proteomes" id="UP000507962"/>
    </source>
</evidence>
<accession>A0A4U8YLL8</accession>
<dbReference type="Pfam" id="PF24697">
    <property type="entry name" value="DUF7661"/>
    <property type="match status" value="1"/>
</dbReference>
<proteinExistence type="predicted"/>
<organism evidence="2 3">
    <name type="scientific">Desulfoluna butyratoxydans</name>
    <dbReference type="NCBI Taxonomy" id="231438"/>
    <lineage>
        <taxon>Bacteria</taxon>
        <taxon>Pseudomonadati</taxon>
        <taxon>Thermodesulfobacteriota</taxon>
        <taxon>Desulfobacteria</taxon>
        <taxon>Desulfobacterales</taxon>
        <taxon>Desulfolunaceae</taxon>
        <taxon>Desulfoluna</taxon>
    </lineage>
</organism>
<evidence type="ECO:0000313" key="2">
    <source>
        <dbReference type="EMBL" id="VFQ44601.1"/>
    </source>
</evidence>
<dbReference type="AlphaFoldDB" id="A0A4U8YLL8"/>
<dbReference type="EMBL" id="CAADHO010000003">
    <property type="protein sequence ID" value="VFQ44601.1"/>
    <property type="molecule type" value="Genomic_DNA"/>
</dbReference>
<gene>
    <name evidence="2" type="ORF">MSL71_22500</name>
</gene>
<reference evidence="2 3" key="1">
    <citation type="submission" date="2019-03" db="EMBL/GenBank/DDBJ databases">
        <authorList>
            <person name="Nijsse B."/>
        </authorList>
    </citation>
    <scope>NUCLEOTIDE SEQUENCE [LARGE SCALE GENOMIC DNA]</scope>
    <source>
        <strain evidence="2">Desulfoluna butyratoxydans MSL71</strain>
    </source>
</reference>
<dbReference type="Proteomes" id="UP000507962">
    <property type="component" value="Unassembled WGS sequence"/>
</dbReference>
<keyword evidence="3" id="KW-1185">Reference proteome</keyword>